<evidence type="ECO:0000313" key="1">
    <source>
        <dbReference type="EMBL" id="MBB4928633.1"/>
    </source>
</evidence>
<dbReference type="AlphaFoldDB" id="A0A7W7VZZ2"/>
<name>A0A7W7VZZ2_KITKI</name>
<dbReference type="Proteomes" id="UP000540506">
    <property type="component" value="Unassembled WGS sequence"/>
</dbReference>
<dbReference type="EMBL" id="JACHJV010000003">
    <property type="protein sequence ID" value="MBB4928633.1"/>
    <property type="molecule type" value="Genomic_DNA"/>
</dbReference>
<evidence type="ECO:0000313" key="2">
    <source>
        <dbReference type="Proteomes" id="UP000540506"/>
    </source>
</evidence>
<comment type="caution">
    <text evidence="1">The sequence shown here is derived from an EMBL/GenBank/DDBJ whole genome shotgun (WGS) entry which is preliminary data.</text>
</comment>
<dbReference type="Gene3D" id="1.25.40.10">
    <property type="entry name" value="Tetratricopeptide repeat domain"/>
    <property type="match status" value="1"/>
</dbReference>
<organism evidence="1 2">
    <name type="scientific">Kitasatospora kifunensis</name>
    <name type="common">Streptomyces kifunensis</name>
    <dbReference type="NCBI Taxonomy" id="58351"/>
    <lineage>
        <taxon>Bacteria</taxon>
        <taxon>Bacillati</taxon>
        <taxon>Actinomycetota</taxon>
        <taxon>Actinomycetes</taxon>
        <taxon>Kitasatosporales</taxon>
        <taxon>Streptomycetaceae</taxon>
        <taxon>Kitasatospora</taxon>
    </lineage>
</organism>
<protein>
    <submittedName>
        <fullName evidence="1">Tetratricopeptide (TPR) repeat protein</fullName>
    </submittedName>
</protein>
<keyword evidence="2" id="KW-1185">Reference proteome</keyword>
<dbReference type="InterPro" id="IPR011990">
    <property type="entry name" value="TPR-like_helical_dom_sf"/>
</dbReference>
<reference evidence="1 2" key="1">
    <citation type="submission" date="2020-08" db="EMBL/GenBank/DDBJ databases">
        <title>Sequencing the genomes of 1000 actinobacteria strains.</title>
        <authorList>
            <person name="Klenk H.-P."/>
        </authorList>
    </citation>
    <scope>NUCLEOTIDE SEQUENCE [LARGE SCALE GENOMIC DNA]</scope>
    <source>
        <strain evidence="1 2">DSM 41654</strain>
    </source>
</reference>
<accession>A0A7W7VZZ2</accession>
<proteinExistence type="predicted"/>
<dbReference type="SUPFAM" id="SSF48452">
    <property type="entry name" value="TPR-like"/>
    <property type="match status" value="1"/>
</dbReference>
<sequence>MLAMLHARACRAHARAGDLRASDREANAALDAYSNAIPLTEDLPSLYWVNLGEIFQLLGSSALNLGHPARALHHFQQAATASMAELRESYDGDSFPRGAAIYEARAAEAHLELGAIERAVAVAHLAVEHMGGVNSARGSTALADLRTKLRVHQGVPEVRSFLEFTA</sequence>
<dbReference type="RefSeq" id="WP_184946130.1">
    <property type="nucleotide sequence ID" value="NZ_JACHJV010000003.1"/>
</dbReference>
<gene>
    <name evidence="1" type="ORF">FHR34_007730</name>
</gene>